<accession>A0A412Z9G3</accession>
<evidence type="ECO:0000256" key="4">
    <source>
        <dbReference type="ARBA" id="ARBA00023163"/>
    </source>
</evidence>
<dbReference type="SUPFAM" id="SSF46785">
    <property type="entry name" value="Winged helix' DNA-binding domain"/>
    <property type="match status" value="1"/>
</dbReference>
<dbReference type="Pfam" id="PF00126">
    <property type="entry name" value="HTH_1"/>
    <property type="match status" value="1"/>
</dbReference>
<dbReference type="PANTHER" id="PTHR30346">
    <property type="entry name" value="TRANSCRIPTIONAL DUAL REGULATOR HCAR-RELATED"/>
    <property type="match status" value="1"/>
</dbReference>
<keyword evidence="4" id="KW-0804">Transcription</keyword>
<dbReference type="Proteomes" id="UP000284543">
    <property type="component" value="Unassembled WGS sequence"/>
</dbReference>
<evidence type="ECO:0000259" key="5">
    <source>
        <dbReference type="PROSITE" id="PS50931"/>
    </source>
</evidence>
<gene>
    <name evidence="6" type="ORF">DWW02_09380</name>
</gene>
<dbReference type="PANTHER" id="PTHR30346:SF0">
    <property type="entry name" value="HCA OPERON TRANSCRIPTIONAL ACTIVATOR HCAR"/>
    <property type="match status" value="1"/>
</dbReference>
<feature type="domain" description="HTH lysR-type" evidence="5">
    <location>
        <begin position="1"/>
        <end position="58"/>
    </location>
</feature>
<sequence>MKLSSLRYYIAVAKYGNFIKESDWLFISQPPLSRTIQELKEELGTQLFIRERRFLKLTEDGVWLLNGKPCSRNISKVVNA</sequence>
<dbReference type="GO" id="GO:0032993">
    <property type="term" value="C:protein-DNA complex"/>
    <property type="evidence" value="ECO:0007669"/>
    <property type="project" value="TreeGrafter"/>
</dbReference>
<dbReference type="GO" id="GO:0003677">
    <property type="term" value="F:DNA binding"/>
    <property type="evidence" value="ECO:0007669"/>
    <property type="project" value="UniProtKB-KW"/>
</dbReference>
<dbReference type="GO" id="GO:0003700">
    <property type="term" value="F:DNA-binding transcription factor activity"/>
    <property type="evidence" value="ECO:0007669"/>
    <property type="project" value="InterPro"/>
</dbReference>
<keyword evidence="2" id="KW-0805">Transcription regulation</keyword>
<evidence type="ECO:0000256" key="3">
    <source>
        <dbReference type="ARBA" id="ARBA00023125"/>
    </source>
</evidence>
<dbReference type="RefSeq" id="WP_118018421.1">
    <property type="nucleotide sequence ID" value="NZ_CATYQV010000034.1"/>
</dbReference>
<dbReference type="PRINTS" id="PR00039">
    <property type="entry name" value="HTHLYSR"/>
</dbReference>
<name>A0A412Z9G3_9FIRM</name>
<keyword evidence="3" id="KW-0238">DNA-binding</keyword>
<organism evidence="6 7">
    <name type="scientific">Enterocloster bolteae</name>
    <dbReference type="NCBI Taxonomy" id="208479"/>
    <lineage>
        <taxon>Bacteria</taxon>
        <taxon>Bacillati</taxon>
        <taxon>Bacillota</taxon>
        <taxon>Clostridia</taxon>
        <taxon>Lachnospirales</taxon>
        <taxon>Lachnospiraceae</taxon>
        <taxon>Enterocloster</taxon>
    </lineage>
</organism>
<dbReference type="InterPro" id="IPR000847">
    <property type="entry name" value="LysR_HTH_N"/>
</dbReference>
<dbReference type="AlphaFoldDB" id="A0A412Z9G3"/>
<dbReference type="InterPro" id="IPR036390">
    <property type="entry name" value="WH_DNA-bd_sf"/>
</dbReference>
<dbReference type="EMBL" id="QRZM01000003">
    <property type="protein sequence ID" value="RGV76764.1"/>
    <property type="molecule type" value="Genomic_DNA"/>
</dbReference>
<evidence type="ECO:0000256" key="1">
    <source>
        <dbReference type="ARBA" id="ARBA00009437"/>
    </source>
</evidence>
<proteinExistence type="inferred from homology"/>
<dbReference type="InterPro" id="IPR036388">
    <property type="entry name" value="WH-like_DNA-bd_sf"/>
</dbReference>
<protein>
    <submittedName>
        <fullName evidence="6">LysR family transcriptional regulator</fullName>
    </submittedName>
</protein>
<dbReference type="PROSITE" id="PS50931">
    <property type="entry name" value="HTH_LYSR"/>
    <property type="match status" value="1"/>
</dbReference>
<evidence type="ECO:0000313" key="6">
    <source>
        <dbReference type="EMBL" id="RGV76764.1"/>
    </source>
</evidence>
<comment type="caution">
    <text evidence="6">The sequence shown here is derived from an EMBL/GenBank/DDBJ whole genome shotgun (WGS) entry which is preliminary data.</text>
</comment>
<reference evidence="6 7" key="1">
    <citation type="submission" date="2018-08" db="EMBL/GenBank/DDBJ databases">
        <title>A genome reference for cultivated species of the human gut microbiota.</title>
        <authorList>
            <person name="Zou Y."/>
            <person name="Xue W."/>
            <person name="Luo G."/>
        </authorList>
    </citation>
    <scope>NUCLEOTIDE SEQUENCE [LARGE SCALE GENOMIC DNA]</scope>
    <source>
        <strain evidence="6 7">AF14-18</strain>
    </source>
</reference>
<dbReference type="Gene3D" id="1.10.10.10">
    <property type="entry name" value="Winged helix-like DNA-binding domain superfamily/Winged helix DNA-binding domain"/>
    <property type="match status" value="1"/>
</dbReference>
<evidence type="ECO:0000313" key="7">
    <source>
        <dbReference type="Proteomes" id="UP000284543"/>
    </source>
</evidence>
<comment type="similarity">
    <text evidence="1">Belongs to the LysR transcriptional regulatory family.</text>
</comment>
<evidence type="ECO:0000256" key="2">
    <source>
        <dbReference type="ARBA" id="ARBA00023015"/>
    </source>
</evidence>